<dbReference type="InterPro" id="IPR014013">
    <property type="entry name" value="Helic_SF1/SF2_ATP-bd_DinG/Rad3"/>
</dbReference>
<feature type="region of interest" description="Disordered" evidence="6">
    <location>
        <begin position="1"/>
        <end position="24"/>
    </location>
</feature>
<dbReference type="CDD" id="cd06127">
    <property type="entry name" value="DEDDh"/>
    <property type="match status" value="1"/>
</dbReference>
<keyword evidence="2" id="KW-0378">Hydrolase</keyword>
<dbReference type="NCBIfam" id="TIGR00573">
    <property type="entry name" value="dnaq"/>
    <property type="match status" value="1"/>
</dbReference>
<evidence type="ECO:0000256" key="4">
    <source>
        <dbReference type="ARBA" id="ARBA00022840"/>
    </source>
</evidence>
<reference evidence="8" key="1">
    <citation type="submission" date="2020-04" db="EMBL/GenBank/DDBJ databases">
        <title>Deep metagenomics examines the oral microbiome during advanced dental caries in children, revealing novel taxa and co-occurrences with host molecules.</title>
        <authorList>
            <person name="Baker J.L."/>
            <person name="Morton J.T."/>
            <person name="Dinis M."/>
            <person name="Alvarez R."/>
            <person name="Tran N.C."/>
            <person name="Knight R."/>
            <person name="Edlund A."/>
        </authorList>
    </citation>
    <scope>NUCLEOTIDE SEQUENCE</scope>
    <source>
        <strain evidence="8">JCVI_38_bin.5</strain>
    </source>
</reference>
<dbReference type="GO" id="GO:0004527">
    <property type="term" value="F:exonuclease activity"/>
    <property type="evidence" value="ECO:0007669"/>
    <property type="project" value="UniProtKB-KW"/>
</dbReference>
<dbReference type="Pfam" id="PF13307">
    <property type="entry name" value="Helicase_C_2"/>
    <property type="match status" value="1"/>
</dbReference>
<accession>A0A930YMU0</accession>
<protein>
    <submittedName>
        <fullName evidence="8">DNA polymerase III subunit epsilon</fullName>
    </submittedName>
</protein>
<name>A0A930YMU0_9ACTN</name>
<dbReference type="GO" id="GO:0003678">
    <property type="term" value="F:DNA helicase activity"/>
    <property type="evidence" value="ECO:0007669"/>
    <property type="project" value="TreeGrafter"/>
</dbReference>
<dbReference type="SUPFAM" id="SSF53098">
    <property type="entry name" value="Ribonuclease H-like"/>
    <property type="match status" value="1"/>
</dbReference>
<feature type="compositionally biased region" description="Polar residues" evidence="6">
    <location>
        <begin position="1"/>
        <end position="10"/>
    </location>
</feature>
<evidence type="ECO:0000313" key="9">
    <source>
        <dbReference type="Proteomes" id="UP000698335"/>
    </source>
</evidence>
<dbReference type="GO" id="GO:0006260">
    <property type="term" value="P:DNA replication"/>
    <property type="evidence" value="ECO:0007669"/>
    <property type="project" value="InterPro"/>
</dbReference>
<keyword evidence="3" id="KW-0540">Nuclease</keyword>
<evidence type="ECO:0000256" key="3">
    <source>
        <dbReference type="ARBA" id="ARBA00022839"/>
    </source>
</evidence>
<dbReference type="PROSITE" id="PS51193">
    <property type="entry name" value="HELICASE_ATP_BIND_2"/>
    <property type="match status" value="1"/>
</dbReference>
<dbReference type="GO" id="GO:0016818">
    <property type="term" value="F:hydrolase activity, acting on acid anhydrides, in phosphorus-containing anhydrides"/>
    <property type="evidence" value="ECO:0007669"/>
    <property type="project" value="InterPro"/>
</dbReference>
<dbReference type="PANTHER" id="PTHR11472">
    <property type="entry name" value="DNA REPAIR DEAD HELICASE RAD3/XP-D SUBFAMILY MEMBER"/>
    <property type="match status" value="1"/>
</dbReference>
<dbReference type="GO" id="GO:0003677">
    <property type="term" value="F:DNA binding"/>
    <property type="evidence" value="ECO:0007669"/>
    <property type="project" value="InterPro"/>
</dbReference>
<dbReference type="GO" id="GO:0005524">
    <property type="term" value="F:ATP binding"/>
    <property type="evidence" value="ECO:0007669"/>
    <property type="project" value="UniProtKB-KW"/>
</dbReference>
<dbReference type="PANTHER" id="PTHR11472:SF34">
    <property type="entry name" value="REGULATOR OF TELOMERE ELONGATION HELICASE 1"/>
    <property type="match status" value="1"/>
</dbReference>
<comment type="similarity">
    <text evidence="5">Belongs to the helicase family. DinG subfamily.</text>
</comment>
<sequence length="1031" mass="113610">MQTANTNLSGGKSFEPEALTQQDDTQRKLQDLLLPDTPENIRASYLTLAERAKTTEFDLLEEDIVVLDTETTGLSFKTCGLIEISAAKISGREVVERFETFVDPRKPIPPEIVALTHITDEDVAKAPRAKEAVGALADFVGGLPVLAHNAVFDRTFIERVPGGHEVSNTWIDTLSLSRIALPRLSSHKLSRMAEAFGALRVTHRASDDVDALVGMWRIILLGLLDLPRGLLDMFAEMHEDVEWTLRPIFAHIAAMKQEAVKGTGTSLGPQSNEITAGVAAALAAGTTRTSPRPFSMKDIRSVLVASKKGKIRADAKDQDPPPKVSSESEIKQAFAPQGLISRMYGSYEVRPEQCEMSLEVRKALATSSHRAIEAGTGVGKSIAYLLPEVLFAKANNVTVGIATKTNALTDQLISHELPVLNRVIPGGVTFCSLKGYEHYPCLHRMDRAVEEELPLGLYKHESRSQASIAADMLTALAVSYAFSCQSIDGDLDALGIRWRYVPRKLLTTTSRECLRNQCPYFPHECLIHGARRRAAESDVVVTNHSLLLRNVSVDGRILPPIRHWVIDEAHGFEAEARRQWAIELQGDKIGAGFEFLGTQKSGTLSSIIAASAKLEGASLLERILVKAAYATARAMVASSGFFSCVHALLPLAKGDGGYSNVSLWIDGEIRETEEWKEVADAGAHCIETLEPAIKAFDEAGAALSPVDAKLAANLKESTSFLSEFFFGLQLICAGKDTSYVYSAQLSRSKSNRGQEMLCAEKLDIGEELAQRWLPEMHSVVFTSATMAVSHNFDHFDAAVGLSKGDFSHQSRELDSSFNFDENMAVVVPKDIPEPNDARYLQVLEDVLYDIHVGMGGSVLTLFTNRRDMEQLYERLKSRLAENGLLLECQERSGSARHLRDRFVADEACSLFALKSFWEGFDAVGDTLRCVVIPRLPFASPNDPISKERSQREERAWWRYSLPEAVIATKQAAGRLIRSGSDKGILVLADSRVVSKRYGKQFLNSLPKKQASIVYRDDVKNFIARWREEHGA</sequence>
<dbReference type="SUPFAM" id="SSF52540">
    <property type="entry name" value="P-loop containing nucleoside triphosphate hydrolases"/>
    <property type="match status" value="1"/>
</dbReference>
<evidence type="ECO:0000259" key="7">
    <source>
        <dbReference type="PROSITE" id="PS51193"/>
    </source>
</evidence>
<proteinExistence type="inferred from homology"/>
<dbReference type="InterPro" id="IPR036397">
    <property type="entry name" value="RNaseH_sf"/>
</dbReference>
<dbReference type="EMBL" id="JABZGW010000024">
    <property type="protein sequence ID" value="MBF4807303.1"/>
    <property type="molecule type" value="Genomic_DNA"/>
</dbReference>
<dbReference type="InterPro" id="IPR013520">
    <property type="entry name" value="Ribonucl_H"/>
</dbReference>
<evidence type="ECO:0000256" key="6">
    <source>
        <dbReference type="SAM" id="MobiDB-lite"/>
    </source>
</evidence>
<feature type="domain" description="Helicase ATP-binding" evidence="7">
    <location>
        <begin position="339"/>
        <end position="624"/>
    </location>
</feature>
<gene>
    <name evidence="8" type="ORF">HXK26_01210</name>
</gene>
<dbReference type="Proteomes" id="UP000698335">
    <property type="component" value="Unassembled WGS sequence"/>
</dbReference>
<comment type="caution">
    <text evidence="8">The sequence shown here is derived from an EMBL/GenBank/DDBJ whole genome shotgun (WGS) entry which is preliminary data.</text>
</comment>
<evidence type="ECO:0000256" key="2">
    <source>
        <dbReference type="ARBA" id="ARBA00022801"/>
    </source>
</evidence>
<dbReference type="InterPro" id="IPR012337">
    <property type="entry name" value="RNaseH-like_sf"/>
</dbReference>
<dbReference type="GO" id="GO:0003887">
    <property type="term" value="F:DNA-directed DNA polymerase activity"/>
    <property type="evidence" value="ECO:0007669"/>
    <property type="project" value="InterPro"/>
</dbReference>
<dbReference type="InterPro" id="IPR006054">
    <property type="entry name" value="DnaQ"/>
</dbReference>
<dbReference type="AlphaFoldDB" id="A0A930YMU0"/>
<dbReference type="Gene3D" id="3.30.420.10">
    <property type="entry name" value="Ribonuclease H-like superfamily/Ribonuclease H"/>
    <property type="match status" value="1"/>
</dbReference>
<dbReference type="Pfam" id="PF00929">
    <property type="entry name" value="RNase_T"/>
    <property type="match status" value="1"/>
</dbReference>
<dbReference type="InterPro" id="IPR045028">
    <property type="entry name" value="DinG/Rad3-like"/>
</dbReference>
<dbReference type="Gene3D" id="3.40.50.300">
    <property type="entry name" value="P-loop containing nucleotide triphosphate hydrolases"/>
    <property type="match status" value="2"/>
</dbReference>
<keyword evidence="4" id="KW-0067">ATP-binding</keyword>
<dbReference type="InterPro" id="IPR006555">
    <property type="entry name" value="ATP-dep_Helicase_C"/>
</dbReference>
<keyword evidence="1" id="KW-0547">Nucleotide-binding</keyword>
<organism evidence="8 9">
    <name type="scientific">Lancefieldella rimae</name>
    <dbReference type="NCBI Taxonomy" id="1383"/>
    <lineage>
        <taxon>Bacteria</taxon>
        <taxon>Bacillati</taxon>
        <taxon>Actinomycetota</taxon>
        <taxon>Coriobacteriia</taxon>
        <taxon>Coriobacteriales</taxon>
        <taxon>Atopobiaceae</taxon>
        <taxon>Lancefieldella</taxon>
    </lineage>
</organism>
<evidence type="ECO:0000256" key="1">
    <source>
        <dbReference type="ARBA" id="ARBA00022741"/>
    </source>
</evidence>
<evidence type="ECO:0000313" key="8">
    <source>
        <dbReference type="EMBL" id="MBF4807303.1"/>
    </source>
</evidence>
<dbReference type="SMART" id="SM00491">
    <property type="entry name" value="HELICc2"/>
    <property type="match status" value="1"/>
</dbReference>
<keyword evidence="3" id="KW-0269">Exonuclease</keyword>
<dbReference type="InterPro" id="IPR027417">
    <property type="entry name" value="P-loop_NTPase"/>
</dbReference>
<dbReference type="SMART" id="SM00479">
    <property type="entry name" value="EXOIII"/>
    <property type="match status" value="1"/>
</dbReference>
<evidence type="ECO:0000256" key="5">
    <source>
        <dbReference type="ARBA" id="ARBA00038058"/>
    </source>
</evidence>
<dbReference type="FunFam" id="3.30.420.10:FF:000045">
    <property type="entry name" value="3'-5' exonuclease DinG"/>
    <property type="match status" value="1"/>
</dbReference>